<feature type="transmembrane region" description="Helical" evidence="1">
    <location>
        <begin position="627"/>
        <end position="652"/>
    </location>
</feature>
<comment type="caution">
    <text evidence="2">The sequence shown here is derived from an EMBL/GenBank/DDBJ whole genome shotgun (WGS) entry which is preliminary data.</text>
</comment>
<keyword evidence="3" id="KW-1185">Reference proteome</keyword>
<dbReference type="PANTHER" id="PTHR21197">
    <property type="entry name" value="UDP-GALACTOPYRANOSE MUTASE"/>
    <property type="match status" value="1"/>
</dbReference>
<keyword evidence="1" id="KW-1133">Transmembrane helix</keyword>
<keyword evidence="1" id="KW-0472">Membrane</keyword>
<dbReference type="NCBIfam" id="NF005548">
    <property type="entry name" value="PRK07208.1-4"/>
    <property type="match status" value="1"/>
</dbReference>
<reference evidence="2 3" key="1">
    <citation type="submission" date="2021-03" db="EMBL/GenBank/DDBJ databases">
        <title>Assistant Professor.</title>
        <authorList>
            <person name="Huq M.A."/>
        </authorList>
    </citation>
    <scope>NUCLEOTIDE SEQUENCE [LARGE SCALE GENOMIC DNA]</scope>
    <source>
        <strain evidence="2 3">MAH-29</strain>
    </source>
</reference>
<feature type="transmembrane region" description="Helical" evidence="1">
    <location>
        <begin position="658"/>
        <end position="676"/>
    </location>
</feature>
<dbReference type="InterPro" id="IPR036188">
    <property type="entry name" value="FAD/NAD-bd_sf"/>
</dbReference>
<feature type="transmembrane region" description="Helical" evidence="1">
    <location>
        <begin position="1011"/>
        <end position="1032"/>
    </location>
</feature>
<feature type="transmembrane region" description="Helical" evidence="1">
    <location>
        <begin position="707"/>
        <end position="731"/>
    </location>
</feature>
<evidence type="ECO:0000313" key="3">
    <source>
        <dbReference type="Proteomes" id="UP000677244"/>
    </source>
</evidence>
<evidence type="ECO:0000256" key="1">
    <source>
        <dbReference type="SAM" id="Phobius"/>
    </source>
</evidence>
<dbReference type="RefSeq" id="WP_209140873.1">
    <property type="nucleotide sequence ID" value="NZ_JAGHKO010000005.1"/>
</dbReference>
<dbReference type="EMBL" id="JAGHKO010000005">
    <property type="protein sequence ID" value="MBO9202820.1"/>
    <property type="molecule type" value="Genomic_DNA"/>
</dbReference>
<name>A0ABS3YY14_9BACT</name>
<keyword evidence="1" id="KW-0812">Transmembrane</keyword>
<proteinExistence type="predicted"/>
<dbReference type="SUPFAM" id="SSF51971">
    <property type="entry name" value="Nucleotide-binding domain"/>
    <property type="match status" value="1"/>
</dbReference>
<dbReference type="Pfam" id="PF13450">
    <property type="entry name" value="NAD_binding_8"/>
    <property type="match status" value="1"/>
</dbReference>
<feature type="transmembrane region" description="Helical" evidence="1">
    <location>
        <begin position="683"/>
        <end position="701"/>
    </location>
</feature>
<feature type="transmembrane region" description="Helical" evidence="1">
    <location>
        <begin position="949"/>
        <end position="972"/>
    </location>
</feature>
<protein>
    <submittedName>
        <fullName evidence="2">FAD-dependent oxidoreductase</fullName>
    </submittedName>
</protein>
<dbReference type="Gene3D" id="3.50.50.60">
    <property type="entry name" value="FAD/NAD(P)-binding domain"/>
    <property type="match status" value="1"/>
</dbReference>
<dbReference type="NCBIfam" id="NF005546">
    <property type="entry name" value="PRK07208.1-2"/>
    <property type="match status" value="1"/>
</dbReference>
<sequence length="1053" mass="121742">MSKKAIIIGAGPAGLTAAYELLKRTDIKPIILEKSGDIGGISKTINYKGNRMDMGPHRFFSKSDRVMNWWLNIMPLDKPADEAITINYQNKEHQIHATSLNNSESKNDKVMLVIQRLTRIYFLRKFFAYPIQLSLRTLRTLGLIRTIKIMISFLLARLFPRKPEKSLEDFIINKFGKQLYLLFFKDYTEKVWGVPCHEISAEWGAQRIKGVSLGKAIGEAIKSLKKKKEGDISQKEKETSLIEQFLYPKYGPGSLWEEVARQVEEMGGKIYLHQNVSNIYFEDGKIVGVNTINSETNQTGAWEGNYFFSSMPVQELIAGMDAGAPSLVPQDVKDVAAGLQYRDFINVGVLLKQLSKPVGKGGYEKLELKDNWIYIQERDVKVGRLMIYNNWGEGMVNNPTNTWIGMEYFCNKSDDFWALPDEAIQKIAIQELEKMKLAHAGDVLDITVRRLEKTYPAYFGTYHQFDKIREYVNQFENLFLVGRNGMHKYNNTDHSMLTAMVAVDNIVEGATSKENLWNINTEQEYHEVKKEEMAAQVRPESASQPLPQLDLSFKHFIFRQQRLWFWSAIVLFLVQFVLFKLYYVYANYMPDSYSYLAAATVNADLNTWPVAYSKFLRIFSSFAHSDYLLTGFQYIFLSLSGLSFVFTLLYFFRPGKSVKYILLVFITINPVALYVANYISADTLFIGFSLLWLTQLIWIIYRPKTWMIFTQAILLMVLFTLRYNAIYYPLVTGLAFILSRQKWTLKLAGMSAGFALIAWSVLFTSNKMQTETGHKQFSPFGGWQLANNALYMYEQIPANERKPVPARFEKLEKMVRQHMDTLSKVKLTKLDSLNSYFYLWSDRGPLIQYMTQEWKKDTSAPYFKRWASVAPLYSDYAQLLMRNYPTQFIKAFIFPNLEKFFVPPPEFLETYNMGSDSVGKLAKEWFNYKSQEIIKHNAIKYSKPKPTQIYPIFSALVNVLLLICLAGMFVFNGFNKNNNDISKTLILILFLWILNITFSVFASPIVLRYQLFPLIMSFGLSIILIENIYKFISLENAKERTQNSLRNSPAYVN</sequence>
<dbReference type="Proteomes" id="UP000677244">
    <property type="component" value="Unassembled WGS sequence"/>
</dbReference>
<evidence type="ECO:0000313" key="2">
    <source>
        <dbReference type="EMBL" id="MBO9202820.1"/>
    </source>
</evidence>
<feature type="transmembrane region" description="Helical" evidence="1">
    <location>
        <begin position="563"/>
        <end position="585"/>
    </location>
</feature>
<organism evidence="2 3">
    <name type="scientific">Niastella soli</name>
    <dbReference type="NCBI Taxonomy" id="2821487"/>
    <lineage>
        <taxon>Bacteria</taxon>
        <taxon>Pseudomonadati</taxon>
        <taxon>Bacteroidota</taxon>
        <taxon>Chitinophagia</taxon>
        <taxon>Chitinophagales</taxon>
        <taxon>Chitinophagaceae</taxon>
        <taxon>Niastella</taxon>
    </lineage>
</organism>
<dbReference type="PANTHER" id="PTHR21197:SF0">
    <property type="entry name" value="UDP-GALACTOPYRANOSE MUTASE"/>
    <property type="match status" value="1"/>
</dbReference>
<feature type="transmembrane region" description="Helical" evidence="1">
    <location>
        <begin position="984"/>
        <end position="1005"/>
    </location>
</feature>
<gene>
    <name evidence="2" type="ORF">J7I42_21200</name>
</gene>
<accession>A0ABS3YY14</accession>